<keyword evidence="3" id="KW-1185">Reference proteome</keyword>
<gene>
    <name evidence="2" type="ORF">C8F04DRAFT_1367836</name>
</gene>
<evidence type="ECO:0000313" key="2">
    <source>
        <dbReference type="EMBL" id="KAJ7030339.1"/>
    </source>
</evidence>
<evidence type="ECO:0000259" key="1">
    <source>
        <dbReference type="Pfam" id="PF12937"/>
    </source>
</evidence>
<protein>
    <recommendedName>
        <fullName evidence="1">F-box domain-containing protein</fullName>
    </recommendedName>
</protein>
<dbReference type="Proteomes" id="UP001218188">
    <property type="component" value="Unassembled WGS sequence"/>
</dbReference>
<sequence length="536" mass="59751">MTDSNSHDQLLWTFRVGPTMSSLCLSALRPLRRIFRSLRQKHKPPVLPSELWTEIFNALDNASLVAVSRVCREFNAHSLPIYLARHGISPAEIRAGHLAIPESRDDRDVLPAVQTAFSLPPIRHLSCTIVGQRKLLVIRNLTRLIAQQRTLQEVHLTLYEEAFTAQGPKGKITSRRIGKTLIIAADRLLVSGSARSKMWRVVKPTVAPPRGTRAKVRTAAVALKGRRSTKSDLVLCTVGEIRGTLRRESLILDALRSLHVAYAPLSGAWAVMVLDAASVTHLNLGSLIAEDWSQILPLLTLPSLVKFSMGRQTVYSATQLHDIATEELDPFLIRHPRIEHLEYFPQHPSLLNPVPPSQLSLPILSSLTSLTTTPAHFLRLHRWHAPNSFPTLTDLAFFAPTATLLTEATEAFTVVLRLLAHITPPEAATLRLRFPGVWIAPLPPGLAINCVASLFVFGGFPSDSVVLAAFMTPFESRLKSVELMPTRWTTFNHMRVVDELRRKLPWLERVALVRVDSGKEVVPSRRGMRPGLKYDD</sequence>
<dbReference type="Gene3D" id="1.20.1280.50">
    <property type="match status" value="1"/>
</dbReference>
<reference evidence="2" key="1">
    <citation type="submission" date="2023-03" db="EMBL/GenBank/DDBJ databases">
        <title>Massive genome expansion in bonnet fungi (Mycena s.s.) driven by repeated elements and novel gene families across ecological guilds.</title>
        <authorList>
            <consortium name="Lawrence Berkeley National Laboratory"/>
            <person name="Harder C.B."/>
            <person name="Miyauchi S."/>
            <person name="Viragh M."/>
            <person name="Kuo A."/>
            <person name="Thoen E."/>
            <person name="Andreopoulos B."/>
            <person name="Lu D."/>
            <person name="Skrede I."/>
            <person name="Drula E."/>
            <person name="Henrissat B."/>
            <person name="Morin E."/>
            <person name="Kohler A."/>
            <person name="Barry K."/>
            <person name="LaButti K."/>
            <person name="Morin E."/>
            <person name="Salamov A."/>
            <person name="Lipzen A."/>
            <person name="Mereny Z."/>
            <person name="Hegedus B."/>
            <person name="Baldrian P."/>
            <person name="Stursova M."/>
            <person name="Weitz H."/>
            <person name="Taylor A."/>
            <person name="Grigoriev I.V."/>
            <person name="Nagy L.G."/>
            <person name="Martin F."/>
            <person name="Kauserud H."/>
        </authorList>
    </citation>
    <scope>NUCLEOTIDE SEQUENCE</scope>
    <source>
        <strain evidence="2">CBHHK200</strain>
    </source>
</reference>
<dbReference type="CDD" id="cd09917">
    <property type="entry name" value="F-box_SF"/>
    <property type="match status" value="1"/>
</dbReference>
<comment type="caution">
    <text evidence="2">The sequence shown here is derived from an EMBL/GenBank/DDBJ whole genome shotgun (WGS) entry which is preliminary data.</text>
</comment>
<dbReference type="AlphaFoldDB" id="A0AAD6X309"/>
<feature type="domain" description="F-box" evidence="1">
    <location>
        <begin position="47"/>
        <end position="79"/>
    </location>
</feature>
<dbReference type="InterPro" id="IPR001810">
    <property type="entry name" value="F-box_dom"/>
</dbReference>
<dbReference type="EMBL" id="JARJCM010000092">
    <property type="protein sequence ID" value="KAJ7030339.1"/>
    <property type="molecule type" value="Genomic_DNA"/>
</dbReference>
<proteinExistence type="predicted"/>
<dbReference type="Pfam" id="PF12937">
    <property type="entry name" value="F-box-like"/>
    <property type="match status" value="1"/>
</dbReference>
<name>A0AAD6X309_9AGAR</name>
<accession>A0AAD6X309</accession>
<organism evidence="2 3">
    <name type="scientific">Mycena alexandri</name>
    <dbReference type="NCBI Taxonomy" id="1745969"/>
    <lineage>
        <taxon>Eukaryota</taxon>
        <taxon>Fungi</taxon>
        <taxon>Dikarya</taxon>
        <taxon>Basidiomycota</taxon>
        <taxon>Agaricomycotina</taxon>
        <taxon>Agaricomycetes</taxon>
        <taxon>Agaricomycetidae</taxon>
        <taxon>Agaricales</taxon>
        <taxon>Marasmiineae</taxon>
        <taxon>Mycenaceae</taxon>
        <taxon>Mycena</taxon>
    </lineage>
</organism>
<dbReference type="InterPro" id="IPR036047">
    <property type="entry name" value="F-box-like_dom_sf"/>
</dbReference>
<dbReference type="SUPFAM" id="SSF81383">
    <property type="entry name" value="F-box domain"/>
    <property type="match status" value="1"/>
</dbReference>
<evidence type="ECO:0000313" key="3">
    <source>
        <dbReference type="Proteomes" id="UP001218188"/>
    </source>
</evidence>